<dbReference type="EMBL" id="LANI01000001">
    <property type="protein sequence ID" value="KKJ78683.1"/>
    <property type="molecule type" value="Genomic_DNA"/>
</dbReference>
<dbReference type="RefSeq" id="WP_046501750.1">
    <property type="nucleotide sequence ID" value="NZ_LANI01000001.1"/>
</dbReference>
<evidence type="ECO:0008006" key="4">
    <source>
        <dbReference type="Google" id="ProtNLM"/>
    </source>
</evidence>
<comment type="caution">
    <text evidence="2">The sequence shown here is derived from an EMBL/GenBank/DDBJ whole genome shotgun (WGS) entry which is preliminary data.</text>
</comment>
<proteinExistence type="predicted"/>
<name>A0A0M2RGK6_9PROT</name>
<protein>
    <recommendedName>
        <fullName evidence="4">MerC domain-containing protein</fullName>
    </recommendedName>
</protein>
<dbReference type="GO" id="GO:0015097">
    <property type="term" value="F:mercury ion transmembrane transporter activity"/>
    <property type="evidence" value="ECO:0007669"/>
    <property type="project" value="InterPro"/>
</dbReference>
<feature type="transmembrane region" description="Helical" evidence="1">
    <location>
        <begin position="127"/>
        <end position="145"/>
    </location>
</feature>
<dbReference type="GO" id="GO:0016020">
    <property type="term" value="C:membrane"/>
    <property type="evidence" value="ECO:0007669"/>
    <property type="project" value="InterPro"/>
</dbReference>
<reference evidence="2 3" key="1">
    <citation type="submission" date="2015-03" db="EMBL/GenBank/DDBJ databases">
        <title>Genome sequence of Kiloniella sp. P1-1, isolated from the gut microflora of Pacific white shrimp, Penaeus vannamei.</title>
        <authorList>
            <person name="Shao Z."/>
            <person name="Wang L."/>
            <person name="Li X."/>
        </authorList>
    </citation>
    <scope>NUCLEOTIDE SEQUENCE [LARGE SCALE GENOMIC DNA]</scope>
    <source>
        <strain evidence="2 3">P1-1</strain>
    </source>
</reference>
<accession>A0A0M2RGK6</accession>
<dbReference type="Proteomes" id="UP000034491">
    <property type="component" value="Unassembled WGS sequence"/>
</dbReference>
<gene>
    <name evidence="2" type="ORF">WH95_00935</name>
</gene>
<dbReference type="Pfam" id="PF03203">
    <property type="entry name" value="MerC"/>
    <property type="match status" value="1"/>
</dbReference>
<evidence type="ECO:0000256" key="1">
    <source>
        <dbReference type="SAM" id="Phobius"/>
    </source>
</evidence>
<feature type="transmembrane region" description="Helical" evidence="1">
    <location>
        <begin position="77"/>
        <end position="96"/>
    </location>
</feature>
<dbReference type="OrthoDB" id="7746041at2"/>
<dbReference type="InterPro" id="IPR004891">
    <property type="entry name" value="Mercury-R_MerC"/>
</dbReference>
<sequence>MSPDSSDGQQPALNNEANNKALEQNNYLHPLDSGNKRPRISLIASAATTCSIILCYGTLMLINLLGKMGFEITVNETLWAGAITIASFFALLGLFVNLYRHKHVLPVVMGSLGCALINFVMHYNYNLMIELTGFACLCLAAVFDWRALKNN</sequence>
<evidence type="ECO:0000313" key="2">
    <source>
        <dbReference type="EMBL" id="KKJ78683.1"/>
    </source>
</evidence>
<feature type="transmembrane region" description="Helical" evidence="1">
    <location>
        <begin position="42"/>
        <end position="65"/>
    </location>
</feature>
<keyword evidence="1" id="KW-0812">Transmembrane</keyword>
<evidence type="ECO:0000313" key="3">
    <source>
        <dbReference type="Proteomes" id="UP000034491"/>
    </source>
</evidence>
<dbReference type="AlphaFoldDB" id="A0A0M2RGK6"/>
<dbReference type="STRING" id="1549748.WH95_00935"/>
<keyword evidence="3" id="KW-1185">Reference proteome</keyword>
<keyword evidence="1" id="KW-0472">Membrane</keyword>
<organism evidence="2 3">
    <name type="scientific">Kiloniella litopenaei</name>
    <dbReference type="NCBI Taxonomy" id="1549748"/>
    <lineage>
        <taxon>Bacteria</taxon>
        <taxon>Pseudomonadati</taxon>
        <taxon>Pseudomonadota</taxon>
        <taxon>Alphaproteobacteria</taxon>
        <taxon>Rhodospirillales</taxon>
        <taxon>Kiloniellaceae</taxon>
        <taxon>Kiloniella</taxon>
    </lineage>
</organism>
<feature type="transmembrane region" description="Helical" evidence="1">
    <location>
        <begin position="103"/>
        <end position="121"/>
    </location>
</feature>
<keyword evidence="1" id="KW-1133">Transmembrane helix</keyword>